<evidence type="ECO:0000313" key="1">
    <source>
        <dbReference type="EMBL" id="CAE7227483.1"/>
    </source>
</evidence>
<feature type="non-terminal residue" evidence="1">
    <location>
        <position position="1"/>
    </location>
</feature>
<name>A0A812KP21_SYMPI</name>
<dbReference type="OrthoDB" id="10451956at2759"/>
<feature type="non-terminal residue" evidence="1">
    <location>
        <position position="66"/>
    </location>
</feature>
<organism evidence="1 2">
    <name type="scientific">Symbiodinium pilosum</name>
    <name type="common">Dinoflagellate</name>
    <dbReference type="NCBI Taxonomy" id="2952"/>
    <lineage>
        <taxon>Eukaryota</taxon>
        <taxon>Sar</taxon>
        <taxon>Alveolata</taxon>
        <taxon>Dinophyceae</taxon>
        <taxon>Suessiales</taxon>
        <taxon>Symbiodiniaceae</taxon>
        <taxon>Symbiodinium</taxon>
    </lineage>
</organism>
<dbReference type="Proteomes" id="UP000649617">
    <property type="component" value="Unassembled WGS sequence"/>
</dbReference>
<comment type="caution">
    <text evidence="1">The sequence shown here is derived from an EMBL/GenBank/DDBJ whole genome shotgun (WGS) entry which is preliminary data.</text>
</comment>
<dbReference type="AlphaFoldDB" id="A0A812KP21"/>
<gene>
    <name evidence="1" type="ORF">SPIL2461_LOCUS3289</name>
</gene>
<accession>A0A812KP21</accession>
<evidence type="ECO:0000313" key="2">
    <source>
        <dbReference type="Proteomes" id="UP000649617"/>
    </source>
</evidence>
<dbReference type="EMBL" id="CAJNIZ010003941">
    <property type="protein sequence ID" value="CAE7227483.1"/>
    <property type="molecule type" value="Genomic_DNA"/>
</dbReference>
<reference evidence="1" key="1">
    <citation type="submission" date="2021-02" db="EMBL/GenBank/DDBJ databases">
        <authorList>
            <person name="Dougan E. K."/>
            <person name="Rhodes N."/>
            <person name="Thang M."/>
            <person name="Chan C."/>
        </authorList>
    </citation>
    <scope>NUCLEOTIDE SEQUENCE</scope>
</reference>
<proteinExistence type="predicted"/>
<protein>
    <submittedName>
        <fullName evidence="1">Uncharacterized protein</fullName>
    </submittedName>
</protein>
<sequence>DAVREIGDVQEIAKELLSAVNRGYLGGACLIASVSVGKSMLAMERQLARLIELSDSFEKSALLNDD</sequence>
<keyword evidence="2" id="KW-1185">Reference proteome</keyword>